<feature type="compositionally biased region" description="Polar residues" evidence="1">
    <location>
        <begin position="94"/>
        <end position="105"/>
    </location>
</feature>
<keyword evidence="3" id="KW-1185">Reference proteome</keyword>
<evidence type="ECO:0000313" key="2">
    <source>
        <dbReference type="EMBL" id="GHJ89368.1"/>
    </source>
</evidence>
<sequence>MSSESPSVFSVDPPHFRELPPAKNTYALESNCRGSLGSPSQSVMTSNASTRVPSTTDSKPTVSSLPEITTSGWIPSNSATTHHGTDSLAGSLAPASTRSKSTDSPSAARELLPSNSTGRVPADWERSEWWNASISCQVSSANASSLNLTGEGRGWLLHQCQPVLEVKWEISLSAIDLECLKESKKNTIERLPKEGMMSYRDRALKTQFTRNCPRELVANGQIEIGTDTADLAMVLQKGCPPLGIVRIVGTLPFNDSIMQNSQFDEILSAITSCMARKATEACKSFYSDHADNSQCLELK</sequence>
<gene>
    <name evidence="2" type="ORF">NliqN6_5770</name>
</gene>
<feature type="region of interest" description="Disordered" evidence="1">
    <location>
        <begin position="1"/>
        <end position="120"/>
    </location>
</feature>
<comment type="caution">
    <text evidence="2">The sequence shown here is derived from an EMBL/GenBank/DDBJ whole genome shotgun (WGS) entry which is preliminary data.</text>
</comment>
<dbReference type="Proteomes" id="UP000620104">
    <property type="component" value="Unassembled WGS sequence"/>
</dbReference>
<feature type="compositionally biased region" description="Polar residues" evidence="1">
    <location>
        <begin position="37"/>
        <end position="82"/>
    </location>
</feature>
<accession>A0A8H3TYG0</accession>
<evidence type="ECO:0000256" key="1">
    <source>
        <dbReference type="SAM" id="MobiDB-lite"/>
    </source>
</evidence>
<evidence type="ECO:0000313" key="3">
    <source>
        <dbReference type="Proteomes" id="UP000620104"/>
    </source>
</evidence>
<proteinExistence type="predicted"/>
<name>A0A8H3TYG0_9TREE</name>
<dbReference type="AlphaFoldDB" id="A0A8H3TYG0"/>
<protein>
    <submittedName>
        <fullName evidence="2">Uncharacterized protein</fullName>
    </submittedName>
</protein>
<reference evidence="2" key="1">
    <citation type="submission" date="2020-07" db="EMBL/GenBank/DDBJ databases">
        <title>Draft Genome Sequence of a Deep-Sea Yeast, Naganishia (Cryptococcus) liquefaciens strain N6.</title>
        <authorList>
            <person name="Han Y.W."/>
            <person name="Kajitani R."/>
            <person name="Morimoto H."/>
            <person name="Parhat M."/>
            <person name="Tsubouchi H."/>
            <person name="Bakenova O."/>
            <person name="Ogata M."/>
            <person name="Argunhan B."/>
            <person name="Aoki R."/>
            <person name="Kajiwara S."/>
            <person name="Itoh T."/>
            <person name="Iwasaki H."/>
        </authorList>
    </citation>
    <scope>NUCLEOTIDE SEQUENCE</scope>
    <source>
        <strain evidence="2">N6</strain>
    </source>
</reference>
<dbReference type="EMBL" id="BLZA01000040">
    <property type="protein sequence ID" value="GHJ89368.1"/>
    <property type="molecule type" value="Genomic_DNA"/>
</dbReference>
<organism evidence="2 3">
    <name type="scientific">Naganishia liquefaciens</name>
    <dbReference type="NCBI Taxonomy" id="104408"/>
    <lineage>
        <taxon>Eukaryota</taxon>
        <taxon>Fungi</taxon>
        <taxon>Dikarya</taxon>
        <taxon>Basidiomycota</taxon>
        <taxon>Agaricomycotina</taxon>
        <taxon>Tremellomycetes</taxon>
        <taxon>Filobasidiales</taxon>
        <taxon>Filobasidiaceae</taxon>
        <taxon>Naganishia</taxon>
    </lineage>
</organism>